<sequence>MYLPLLPRTYSLNEHVLFTHCNEDSGGGDREYRCDQCPKVFNWKSNLIRHQVAHDDSRRYTCENCKKVFTDPSNLQRHIRSQHIGARSHACPDCGKTFATSSGLKQHTHIHSSVKPFRCEVCFKAYTQFSNLCRHKRMHANCRLQIKCNKCGQAFSTVTSLSKHKRFCEGTGSSHNQSAPTLHHSSPISPRNAGHISSLNLSSPDSNSTGRKGINDSSALATALADIASSPQTTGAAAAAAANPFLSAFHPRPGFPFYPPFFGTTFPSLFPQTTGAGQVAAFPGIPSPLSADSKPHSSPLSAGISRINHSTPVSESDNSFLSPNSSKHRELEDLSLNKTDISVDNNHQNSSSAETNQKQSTREDNNTETANQSSTRKRSRHSSADSVGTDLSEDREDSDLDDEETDEEVAITGDSDSDAEQPALRTGDTSSPADKPNRKQDISDCADIPDMSGTRESSPKQGAICPVQMISANGFIRPLSLMVDHLHSELPFDLSRNNGAKHQRRLLEDSPEFKSKVREECADEPLDLSVKHQSHHKRGDSHHHNHHNNHNNRHSLSPHSLSAATAAMASNYEELLARHRAMLMADSMAQQRERELEKHSRQQTSPNSHMYSHHKSLDGGAGGNHHFQRPLSPSKLMAYPRPIHPMLLESMYRMQVEQQHKSAATPAFPSMFGANEHNHHNNNGTGNSRLSTGAVGATGFPAFPARYPPMLSPAALLAGTPGAAQAFDFMRAHMTTGAADKLKAAQHHMGGPGGQELLSPQMLKAKERYTCKFCGKVFPRSANLTRHLRTHTGEQPYKCKYCERSFSISSNLQRHVRNIHNKEKPFKCPLCDRCFGQQTNLDRHLKKHESDGPTILDGSPKMVDKTAAVAAEEQYFHEIRSFMGKVTDRSATDKAFRALMASQSHTNGVAVSKLMAAAAAAGVVASPKTNGTADDSETVADEEEEEVSSDLDDSVTTGTNATPSKKRRLQSDTSSLLADEEDEEVAMSDDNEGNGADGIDSATDEDCSSSLAVENGN</sequence>
<keyword evidence="7" id="KW-0238">DNA-binding</keyword>
<dbReference type="FunFam" id="3.30.160.60:FF:000150">
    <property type="entry name" value="Mds1 and evi1 complex locus protein"/>
    <property type="match status" value="1"/>
</dbReference>
<comment type="subcellular location">
    <subcellularLocation>
        <location evidence="1">Nucleus</location>
    </subcellularLocation>
</comment>
<feature type="non-terminal residue" evidence="13">
    <location>
        <position position="1"/>
    </location>
</feature>
<dbReference type="AlphaFoldDB" id="A0A7R9LXL8"/>
<dbReference type="SUPFAM" id="SSF57667">
    <property type="entry name" value="beta-beta-alpha zinc fingers"/>
    <property type="match status" value="5"/>
</dbReference>
<dbReference type="PANTHER" id="PTHR47772:SF1">
    <property type="entry name" value="ZINC FINGER PROTEIN 200"/>
    <property type="match status" value="1"/>
</dbReference>
<dbReference type="PROSITE" id="PS50157">
    <property type="entry name" value="ZINC_FINGER_C2H2_2"/>
    <property type="match status" value="8"/>
</dbReference>
<dbReference type="InterPro" id="IPR050636">
    <property type="entry name" value="C2H2-ZF_domain-containing"/>
</dbReference>
<feature type="compositionally biased region" description="Basic and acidic residues" evidence="11">
    <location>
        <begin position="591"/>
        <end position="600"/>
    </location>
</feature>
<feature type="domain" description="C2H2-type" evidence="12">
    <location>
        <begin position="769"/>
        <end position="796"/>
    </location>
</feature>
<feature type="region of interest" description="Disordered" evidence="11">
    <location>
        <begin position="524"/>
        <end position="557"/>
    </location>
</feature>
<dbReference type="InterPro" id="IPR013087">
    <property type="entry name" value="Znf_C2H2_type"/>
</dbReference>
<protein>
    <recommendedName>
        <fullName evidence="12">C2H2-type domain-containing protein</fullName>
    </recommendedName>
</protein>
<evidence type="ECO:0000256" key="6">
    <source>
        <dbReference type="ARBA" id="ARBA00023015"/>
    </source>
</evidence>
<feature type="region of interest" description="Disordered" evidence="11">
    <location>
        <begin position="169"/>
        <end position="214"/>
    </location>
</feature>
<keyword evidence="14" id="KW-1185">Reference proteome</keyword>
<feature type="domain" description="C2H2-type" evidence="12">
    <location>
        <begin position="32"/>
        <end position="59"/>
    </location>
</feature>
<evidence type="ECO:0000256" key="8">
    <source>
        <dbReference type="ARBA" id="ARBA00023163"/>
    </source>
</evidence>
<evidence type="ECO:0000256" key="1">
    <source>
        <dbReference type="ARBA" id="ARBA00004123"/>
    </source>
</evidence>
<dbReference type="InterPro" id="IPR036236">
    <property type="entry name" value="Znf_C2H2_sf"/>
</dbReference>
<evidence type="ECO:0000256" key="10">
    <source>
        <dbReference type="PROSITE-ProRule" id="PRU00042"/>
    </source>
</evidence>
<accession>A0A7R9LXL8</accession>
<keyword evidence="8" id="KW-0804">Transcription</keyword>
<dbReference type="SMART" id="SM00355">
    <property type="entry name" value="ZnF_C2H2"/>
    <property type="match status" value="8"/>
</dbReference>
<feature type="region of interest" description="Disordered" evidence="11">
    <location>
        <begin position="923"/>
        <end position="1017"/>
    </location>
</feature>
<evidence type="ECO:0000256" key="9">
    <source>
        <dbReference type="ARBA" id="ARBA00023242"/>
    </source>
</evidence>
<dbReference type="PANTHER" id="PTHR47772">
    <property type="entry name" value="ZINC FINGER PROTEIN 200"/>
    <property type="match status" value="1"/>
</dbReference>
<dbReference type="FunFam" id="3.30.160.60:FF:000126">
    <property type="entry name" value="Mds1 and evi1 complex locus protein"/>
    <property type="match status" value="1"/>
</dbReference>
<dbReference type="GO" id="GO:0045892">
    <property type="term" value="P:negative regulation of DNA-templated transcription"/>
    <property type="evidence" value="ECO:0007669"/>
    <property type="project" value="UniProtKB-ARBA"/>
</dbReference>
<reference evidence="13" key="1">
    <citation type="submission" date="2020-11" db="EMBL/GenBank/DDBJ databases">
        <authorList>
            <person name="Tran Van P."/>
        </authorList>
    </citation>
    <scope>NUCLEOTIDE SEQUENCE</scope>
</reference>
<dbReference type="Gene3D" id="3.30.160.60">
    <property type="entry name" value="Classic Zinc Finger"/>
    <property type="match status" value="7"/>
</dbReference>
<evidence type="ECO:0000256" key="2">
    <source>
        <dbReference type="ARBA" id="ARBA00022723"/>
    </source>
</evidence>
<feature type="domain" description="C2H2-type" evidence="12">
    <location>
        <begin position="826"/>
        <end position="853"/>
    </location>
</feature>
<keyword evidence="2" id="KW-0479">Metal-binding</keyword>
<keyword evidence="6" id="KW-0805">Transcription regulation</keyword>
<keyword evidence="9" id="KW-0539">Nucleus</keyword>
<gene>
    <name evidence="13" type="ORF">ONB1V03_LOCUS6817</name>
</gene>
<dbReference type="GO" id="GO:0005634">
    <property type="term" value="C:nucleus"/>
    <property type="evidence" value="ECO:0007669"/>
    <property type="project" value="UniProtKB-SubCell"/>
</dbReference>
<evidence type="ECO:0000259" key="12">
    <source>
        <dbReference type="PROSITE" id="PS50157"/>
    </source>
</evidence>
<dbReference type="FunFam" id="3.30.160.60:FF:001912">
    <property type="entry name" value="Hamlet, isoform B"/>
    <property type="match status" value="1"/>
</dbReference>
<feature type="domain" description="C2H2-type" evidence="12">
    <location>
        <begin position="60"/>
        <end position="88"/>
    </location>
</feature>
<feature type="compositionally biased region" description="Low complexity" evidence="11">
    <location>
        <begin position="197"/>
        <end position="208"/>
    </location>
</feature>
<feature type="region of interest" description="Disordered" evidence="11">
    <location>
        <begin position="589"/>
        <end position="633"/>
    </location>
</feature>
<feature type="compositionally biased region" description="Basic residues" evidence="11">
    <location>
        <begin position="532"/>
        <end position="553"/>
    </location>
</feature>
<feature type="region of interest" description="Disordered" evidence="11">
    <location>
        <begin position="287"/>
        <end position="462"/>
    </location>
</feature>
<keyword evidence="3" id="KW-0677">Repeat</keyword>
<dbReference type="Proteomes" id="UP000728032">
    <property type="component" value="Unassembled WGS sequence"/>
</dbReference>
<name>A0A7R9LXL8_9ACAR</name>
<evidence type="ECO:0000256" key="5">
    <source>
        <dbReference type="ARBA" id="ARBA00022833"/>
    </source>
</evidence>
<feature type="domain" description="C2H2-type" evidence="12">
    <location>
        <begin position="89"/>
        <end position="116"/>
    </location>
</feature>
<dbReference type="FunFam" id="3.30.160.60:FF:000192">
    <property type="entry name" value="Mds1 and evi1 complex locus protein"/>
    <property type="match status" value="1"/>
</dbReference>
<evidence type="ECO:0000256" key="7">
    <source>
        <dbReference type="ARBA" id="ARBA00023125"/>
    </source>
</evidence>
<feature type="compositionally biased region" description="Polar residues" evidence="11">
    <location>
        <begin position="1008"/>
        <end position="1017"/>
    </location>
</feature>
<organism evidence="13">
    <name type="scientific">Oppiella nova</name>
    <dbReference type="NCBI Taxonomy" id="334625"/>
    <lineage>
        <taxon>Eukaryota</taxon>
        <taxon>Metazoa</taxon>
        <taxon>Ecdysozoa</taxon>
        <taxon>Arthropoda</taxon>
        <taxon>Chelicerata</taxon>
        <taxon>Arachnida</taxon>
        <taxon>Acari</taxon>
        <taxon>Acariformes</taxon>
        <taxon>Sarcoptiformes</taxon>
        <taxon>Oribatida</taxon>
        <taxon>Brachypylina</taxon>
        <taxon>Oppioidea</taxon>
        <taxon>Oppiidae</taxon>
        <taxon>Oppiella</taxon>
    </lineage>
</organism>
<dbReference type="GO" id="GO:0003677">
    <property type="term" value="F:DNA binding"/>
    <property type="evidence" value="ECO:0007669"/>
    <property type="project" value="UniProtKB-KW"/>
</dbReference>
<evidence type="ECO:0000256" key="3">
    <source>
        <dbReference type="ARBA" id="ARBA00022737"/>
    </source>
</evidence>
<evidence type="ECO:0000256" key="11">
    <source>
        <dbReference type="SAM" id="MobiDB-lite"/>
    </source>
</evidence>
<dbReference type="PROSITE" id="PS00028">
    <property type="entry name" value="ZINC_FINGER_C2H2_1"/>
    <property type="match status" value="7"/>
</dbReference>
<dbReference type="Pfam" id="PF00096">
    <property type="entry name" value="zf-C2H2"/>
    <property type="match status" value="8"/>
</dbReference>
<evidence type="ECO:0000313" key="14">
    <source>
        <dbReference type="Proteomes" id="UP000728032"/>
    </source>
</evidence>
<dbReference type="FunFam" id="3.30.160.60:FF:000929">
    <property type="entry name" value="Uncharacterized protein, isoform B"/>
    <property type="match status" value="1"/>
</dbReference>
<feature type="compositionally biased region" description="Polar residues" evidence="11">
    <location>
        <begin position="307"/>
        <end position="325"/>
    </location>
</feature>
<feature type="compositionally biased region" description="Acidic residues" evidence="11">
    <location>
        <begin position="934"/>
        <end position="953"/>
    </location>
</feature>
<dbReference type="FunFam" id="3.30.160.60:FF:000112">
    <property type="entry name" value="Mds1 and evi1 complex locus protein"/>
    <property type="match status" value="1"/>
</dbReference>
<feature type="compositionally biased region" description="Polar residues" evidence="11">
    <location>
        <begin position="336"/>
        <end position="359"/>
    </location>
</feature>
<evidence type="ECO:0000313" key="13">
    <source>
        <dbReference type="EMBL" id="CAD7648555.1"/>
    </source>
</evidence>
<feature type="domain" description="C2H2-type" evidence="12">
    <location>
        <begin position="797"/>
        <end position="825"/>
    </location>
</feature>
<dbReference type="EMBL" id="CAJPVJ010003213">
    <property type="protein sequence ID" value="CAG2167309.1"/>
    <property type="molecule type" value="Genomic_DNA"/>
</dbReference>
<dbReference type="FunFam" id="3.30.160.60:FF:000159">
    <property type="entry name" value="Mds1 and evi1 complex locus protein"/>
    <property type="match status" value="1"/>
</dbReference>
<dbReference type="GO" id="GO:0008270">
    <property type="term" value="F:zinc ion binding"/>
    <property type="evidence" value="ECO:0007669"/>
    <property type="project" value="UniProtKB-KW"/>
</dbReference>
<keyword evidence="4 10" id="KW-0863">Zinc-finger</keyword>
<evidence type="ECO:0000256" key="4">
    <source>
        <dbReference type="ARBA" id="ARBA00022771"/>
    </source>
</evidence>
<dbReference type="EMBL" id="OC918038">
    <property type="protein sequence ID" value="CAD7648555.1"/>
    <property type="molecule type" value="Genomic_DNA"/>
</dbReference>
<feature type="compositionally biased region" description="Acidic residues" evidence="11">
    <location>
        <begin position="391"/>
        <end position="419"/>
    </location>
</feature>
<keyword evidence="5" id="KW-0862">Zinc</keyword>
<feature type="domain" description="C2H2-type" evidence="12">
    <location>
        <begin position="117"/>
        <end position="144"/>
    </location>
</feature>
<feature type="domain" description="C2H2-type" evidence="12">
    <location>
        <begin position="146"/>
        <end position="180"/>
    </location>
</feature>
<feature type="compositionally biased region" description="Acidic residues" evidence="11">
    <location>
        <begin position="978"/>
        <end position="992"/>
    </location>
</feature>
<dbReference type="OrthoDB" id="9368434at2759"/>
<proteinExistence type="predicted"/>
<feature type="compositionally biased region" description="Polar residues" evidence="11">
    <location>
        <begin position="171"/>
        <end position="189"/>
    </location>
</feature>